<gene>
    <name evidence="1" type="ORF">FHS32_002846</name>
</gene>
<reference evidence="1 2" key="1">
    <citation type="submission" date="2020-08" db="EMBL/GenBank/DDBJ databases">
        <title>Genomic Encyclopedia of Type Strains, Phase III (KMG-III): the genomes of soil and plant-associated and newly described type strains.</title>
        <authorList>
            <person name="Whitman W."/>
        </authorList>
    </citation>
    <scope>NUCLEOTIDE SEQUENCE [LARGE SCALE GENOMIC DNA]</scope>
    <source>
        <strain evidence="1 2">CECT 3226</strain>
    </source>
</reference>
<keyword evidence="2" id="KW-1185">Reference proteome</keyword>
<dbReference type="Proteomes" id="UP000568022">
    <property type="component" value="Unassembled WGS sequence"/>
</dbReference>
<accession>A0A7W8F9B3</accession>
<organism evidence="1 2">
    <name type="scientific">Streptomyces griseoloalbus</name>
    <dbReference type="NCBI Taxonomy" id="67303"/>
    <lineage>
        <taxon>Bacteria</taxon>
        <taxon>Bacillati</taxon>
        <taxon>Actinomycetota</taxon>
        <taxon>Actinomycetes</taxon>
        <taxon>Kitasatosporales</taxon>
        <taxon>Streptomycetaceae</taxon>
        <taxon>Streptomyces</taxon>
    </lineage>
</organism>
<evidence type="ECO:0000313" key="2">
    <source>
        <dbReference type="Proteomes" id="UP000568022"/>
    </source>
</evidence>
<sequence>MSASVGDRLPQPEQVAGGCAAPRFLLPANAPPAVPVADLLVRFVRAPGRIRRPLAVTLLALALAGRLAAQLLVTARRAAAAHRGWAAVVAGLHRLGVVAPRRVTGANDVPTAYSGGCSSAATIGHDAYRTSVGIRRTARRLPGCARSWTRRQAAGVHVYAAPVVTAGGRP</sequence>
<protein>
    <submittedName>
        <fullName evidence="1">Uncharacterized protein</fullName>
    </submittedName>
</protein>
<name>A0A7W8F9B3_9ACTN</name>
<dbReference type="AlphaFoldDB" id="A0A7W8F9B3"/>
<proteinExistence type="predicted"/>
<evidence type="ECO:0000313" key="1">
    <source>
        <dbReference type="EMBL" id="MBB5126109.1"/>
    </source>
</evidence>
<dbReference type="EMBL" id="JACHJE010000006">
    <property type="protein sequence ID" value="MBB5126109.1"/>
    <property type="molecule type" value="Genomic_DNA"/>
</dbReference>
<comment type="caution">
    <text evidence="1">The sequence shown here is derived from an EMBL/GenBank/DDBJ whole genome shotgun (WGS) entry which is preliminary data.</text>
</comment>